<sequence>MNVSGQQQADLDALAAEIGHGLSIDDPHGRLVAYSPHHAGADPARIASILSRHVAPEILAWQNEHGIATATEPVTVPANPELGMATRLCVPIRQGGKLLGYLWVLDGALAGAALVAVTRFASRLAAGSPPDVNSMIGRLPDSFDELAAAMPALLRTRIQICAVVPSPVAAFTGAEFRRLTTAIPSALRSSPSYIGSFVSTTHALALFSNPAAVTELAAITPDCAVGISEPALFEATSVRTAHFQALAAAELSALDPALPSPLTWSGLGPYRALMSTPDTTLSKLDSTGLLTLETYLDFGGDAKRTAAHLHLHRTTLYYRLGRVSEALGVSLDDGLTRLELHLALKHRRLARRTLG</sequence>
<feature type="domain" description="PucR C-terminal helix-turn-helix" evidence="1">
    <location>
        <begin position="290"/>
        <end position="345"/>
    </location>
</feature>
<proteinExistence type="predicted"/>
<name>A0ABS4TQH4_9PSEU</name>
<dbReference type="EMBL" id="JAGINW010000001">
    <property type="protein sequence ID" value="MBP2326229.1"/>
    <property type="molecule type" value="Genomic_DNA"/>
</dbReference>
<evidence type="ECO:0000259" key="1">
    <source>
        <dbReference type="Pfam" id="PF13556"/>
    </source>
</evidence>
<dbReference type="Pfam" id="PF13556">
    <property type="entry name" value="HTH_30"/>
    <property type="match status" value="1"/>
</dbReference>
<accession>A0ABS4TQH4</accession>
<dbReference type="Gene3D" id="1.10.10.2840">
    <property type="entry name" value="PucR C-terminal helix-turn-helix domain"/>
    <property type="match status" value="1"/>
</dbReference>
<evidence type="ECO:0000313" key="2">
    <source>
        <dbReference type="EMBL" id="MBP2326229.1"/>
    </source>
</evidence>
<comment type="caution">
    <text evidence="2">The sequence shown here is derived from an EMBL/GenBank/DDBJ whole genome shotgun (WGS) entry which is preliminary data.</text>
</comment>
<dbReference type="InterPro" id="IPR051448">
    <property type="entry name" value="CdaR-like_regulators"/>
</dbReference>
<dbReference type="Proteomes" id="UP001519332">
    <property type="component" value="Unassembled WGS sequence"/>
</dbReference>
<evidence type="ECO:0000313" key="3">
    <source>
        <dbReference type="Proteomes" id="UP001519332"/>
    </source>
</evidence>
<dbReference type="InterPro" id="IPR025736">
    <property type="entry name" value="PucR_C-HTH_dom"/>
</dbReference>
<reference evidence="2 3" key="1">
    <citation type="submission" date="2021-03" db="EMBL/GenBank/DDBJ databases">
        <title>Sequencing the genomes of 1000 actinobacteria strains.</title>
        <authorList>
            <person name="Klenk H.-P."/>
        </authorList>
    </citation>
    <scope>NUCLEOTIDE SEQUENCE [LARGE SCALE GENOMIC DNA]</scope>
    <source>
        <strain evidence="2 3">DSM 46670</strain>
    </source>
</reference>
<protein>
    <recommendedName>
        <fullName evidence="1">PucR C-terminal helix-turn-helix domain-containing protein</fullName>
    </recommendedName>
</protein>
<gene>
    <name evidence="2" type="ORF">JOF56_006614</name>
</gene>
<dbReference type="InterPro" id="IPR042070">
    <property type="entry name" value="PucR_C-HTH_sf"/>
</dbReference>
<dbReference type="RefSeq" id="WP_209643315.1">
    <property type="nucleotide sequence ID" value="NZ_JAGINW010000001.1"/>
</dbReference>
<dbReference type="PANTHER" id="PTHR33744">
    <property type="entry name" value="CARBOHYDRATE DIACID REGULATOR"/>
    <property type="match status" value="1"/>
</dbReference>
<organism evidence="2 3">
    <name type="scientific">Kibdelosporangium banguiense</name>
    <dbReference type="NCBI Taxonomy" id="1365924"/>
    <lineage>
        <taxon>Bacteria</taxon>
        <taxon>Bacillati</taxon>
        <taxon>Actinomycetota</taxon>
        <taxon>Actinomycetes</taxon>
        <taxon>Pseudonocardiales</taxon>
        <taxon>Pseudonocardiaceae</taxon>
        <taxon>Kibdelosporangium</taxon>
    </lineage>
</organism>
<keyword evidence="3" id="KW-1185">Reference proteome</keyword>
<dbReference type="PANTHER" id="PTHR33744:SF1">
    <property type="entry name" value="DNA-BINDING TRANSCRIPTIONAL ACTIVATOR ADER"/>
    <property type="match status" value="1"/>
</dbReference>